<keyword evidence="2" id="KW-1185">Reference proteome</keyword>
<dbReference type="OrthoDB" id="10347539at2759"/>
<dbReference type="Proteomes" id="UP000093000">
    <property type="component" value="Unassembled WGS sequence"/>
</dbReference>
<gene>
    <name evidence="1" type="ORF">A0J61_07457</name>
</gene>
<evidence type="ECO:0000313" key="1">
    <source>
        <dbReference type="EMBL" id="OBZ84495.1"/>
    </source>
</evidence>
<protein>
    <submittedName>
        <fullName evidence="1">Uncharacterized protein</fullName>
    </submittedName>
</protein>
<dbReference type="InParanoid" id="A0A1C7N5R8"/>
<reference evidence="1 2" key="1">
    <citation type="submission" date="2016-03" db="EMBL/GenBank/DDBJ databases">
        <title>Choanephora cucurbitarum.</title>
        <authorList>
            <person name="Min B."/>
            <person name="Park H."/>
            <person name="Park J.-H."/>
            <person name="Shin H.-D."/>
            <person name="Choi I.-G."/>
        </authorList>
    </citation>
    <scope>NUCLEOTIDE SEQUENCE [LARGE SCALE GENOMIC DNA]</scope>
    <source>
        <strain evidence="1 2">KUS-F28377</strain>
    </source>
</reference>
<evidence type="ECO:0000313" key="2">
    <source>
        <dbReference type="Proteomes" id="UP000093000"/>
    </source>
</evidence>
<organism evidence="1 2">
    <name type="scientific">Choanephora cucurbitarum</name>
    <dbReference type="NCBI Taxonomy" id="101091"/>
    <lineage>
        <taxon>Eukaryota</taxon>
        <taxon>Fungi</taxon>
        <taxon>Fungi incertae sedis</taxon>
        <taxon>Mucoromycota</taxon>
        <taxon>Mucoromycotina</taxon>
        <taxon>Mucoromycetes</taxon>
        <taxon>Mucorales</taxon>
        <taxon>Mucorineae</taxon>
        <taxon>Choanephoraceae</taxon>
        <taxon>Choanephoroideae</taxon>
        <taxon>Choanephora</taxon>
    </lineage>
</organism>
<accession>A0A1C7N5R8</accession>
<dbReference type="EMBL" id="LUGH01000503">
    <property type="protein sequence ID" value="OBZ84495.1"/>
    <property type="molecule type" value="Genomic_DNA"/>
</dbReference>
<comment type="caution">
    <text evidence="1">The sequence shown here is derived from an EMBL/GenBank/DDBJ whole genome shotgun (WGS) entry which is preliminary data.</text>
</comment>
<dbReference type="AlphaFoldDB" id="A0A1C7N5R8"/>
<proteinExistence type="predicted"/>
<sequence length="77" mass="8710">MPPIQHLSKSTFNSDLPIDECDASYSSVRKVPSVPVTDHSQRTGKLVSYISSMQHQKMNQRNHIVNNNSNHNNHVLV</sequence>
<name>A0A1C7N5R8_9FUNG</name>